<dbReference type="Proteomes" id="UP000183200">
    <property type="component" value="Unassembled WGS sequence"/>
</dbReference>
<organism evidence="1 2">
    <name type="scientific">Pedobacter steynii</name>
    <dbReference type="NCBI Taxonomy" id="430522"/>
    <lineage>
        <taxon>Bacteria</taxon>
        <taxon>Pseudomonadati</taxon>
        <taxon>Bacteroidota</taxon>
        <taxon>Sphingobacteriia</taxon>
        <taxon>Sphingobacteriales</taxon>
        <taxon>Sphingobacteriaceae</taxon>
        <taxon>Pedobacter</taxon>
    </lineage>
</organism>
<dbReference type="InterPro" id="IPR032710">
    <property type="entry name" value="NTF2-like_dom_sf"/>
</dbReference>
<reference evidence="2" key="1">
    <citation type="submission" date="2016-10" db="EMBL/GenBank/DDBJ databases">
        <authorList>
            <person name="Varghese N."/>
            <person name="Submissions S."/>
        </authorList>
    </citation>
    <scope>NUCLEOTIDE SEQUENCE [LARGE SCALE GENOMIC DNA]</scope>
    <source>
        <strain evidence="2">DSM 19110</strain>
    </source>
</reference>
<name>A0A1H0MBD4_9SPHI</name>
<dbReference type="SUPFAM" id="SSF54427">
    <property type="entry name" value="NTF2-like"/>
    <property type="match status" value="1"/>
</dbReference>
<dbReference type="STRING" id="430522.BFS30_13355"/>
<protein>
    <recommendedName>
        <fullName evidence="3">DUF4440 domain-containing protein</fullName>
    </recommendedName>
</protein>
<dbReference type="AlphaFoldDB" id="A0A1H0MBD4"/>
<dbReference type="Gene3D" id="3.10.450.50">
    <property type="match status" value="1"/>
</dbReference>
<keyword evidence="2" id="KW-1185">Reference proteome</keyword>
<gene>
    <name evidence="1" type="ORF">SAMN05421820_1222</name>
</gene>
<proteinExistence type="predicted"/>
<dbReference type="OrthoDB" id="1633822at2"/>
<sequence length="131" mass="14476">MEEFDRKTPAGAVGYFRNCLKNGNVEGALSCFDSQGVYIDRNGEEKKGLVKIEMAMKSLCILKPSIVGTAAHVTLIDDLAMWLDKWTMTGKTPDGHSLEMKGHTSCILKRNEAGIWLWLVDNPFGAAILED</sequence>
<dbReference type="RefSeq" id="WP_143010618.1">
    <property type="nucleotide sequence ID" value="NZ_FNGY01000022.1"/>
</dbReference>
<evidence type="ECO:0008006" key="3">
    <source>
        <dbReference type="Google" id="ProtNLM"/>
    </source>
</evidence>
<accession>A0A1H0MBD4</accession>
<dbReference type="EMBL" id="FNGY01000022">
    <property type="protein sequence ID" value="SDO77723.1"/>
    <property type="molecule type" value="Genomic_DNA"/>
</dbReference>
<evidence type="ECO:0000313" key="1">
    <source>
        <dbReference type="EMBL" id="SDO77723.1"/>
    </source>
</evidence>
<evidence type="ECO:0000313" key="2">
    <source>
        <dbReference type="Proteomes" id="UP000183200"/>
    </source>
</evidence>